<keyword evidence="2" id="KW-1185">Reference proteome</keyword>
<protein>
    <recommendedName>
        <fullName evidence="3">ESX-1 secretion-associated protein</fullName>
    </recommendedName>
</protein>
<dbReference type="Pfam" id="PF10824">
    <property type="entry name" value="T7SS_ESX_EspC"/>
    <property type="match status" value="1"/>
</dbReference>
<gene>
    <name evidence="1" type="ORF">IT779_15015</name>
</gene>
<dbReference type="GO" id="GO:0009306">
    <property type="term" value="P:protein secretion"/>
    <property type="evidence" value="ECO:0007669"/>
    <property type="project" value="InterPro"/>
</dbReference>
<evidence type="ECO:0008006" key="3">
    <source>
        <dbReference type="Google" id="ProtNLM"/>
    </source>
</evidence>
<evidence type="ECO:0000313" key="1">
    <source>
        <dbReference type="EMBL" id="MBH0777587.1"/>
    </source>
</evidence>
<name>A0A931ICE5_9NOCA</name>
<dbReference type="AlphaFoldDB" id="A0A931ICE5"/>
<dbReference type="EMBL" id="JADMLG010000005">
    <property type="protein sequence ID" value="MBH0777587.1"/>
    <property type="molecule type" value="Genomic_DNA"/>
</dbReference>
<proteinExistence type="predicted"/>
<organism evidence="1 2">
    <name type="scientific">Nocardia bovistercoris</name>
    <dbReference type="NCBI Taxonomy" id="2785916"/>
    <lineage>
        <taxon>Bacteria</taxon>
        <taxon>Bacillati</taxon>
        <taxon>Actinomycetota</taxon>
        <taxon>Actinomycetes</taxon>
        <taxon>Mycobacteriales</taxon>
        <taxon>Nocardiaceae</taxon>
        <taxon>Nocardia</taxon>
    </lineage>
</organism>
<accession>A0A931ICE5</accession>
<reference evidence="1" key="1">
    <citation type="submission" date="2020-11" db="EMBL/GenBank/DDBJ databases">
        <title>Nocardia NEAU-351.nov., a novel actinomycete isolated from the cow dung.</title>
        <authorList>
            <person name="Zhang X."/>
        </authorList>
    </citation>
    <scope>NUCLEOTIDE SEQUENCE</scope>
    <source>
        <strain evidence="1">NEAU-351</strain>
    </source>
</reference>
<dbReference type="RefSeq" id="WP_196149914.1">
    <property type="nucleotide sequence ID" value="NZ_JADMLG010000005.1"/>
</dbReference>
<sequence>MSELVAKPDALRAYGGAAATMATGVATAGAFDQVATVAAAAPVFGLIGQDFLLAFAAAQGNHVSSVLELAGVHAATAVALQQDATAYETSESVSGSEFDSASKVR</sequence>
<dbReference type="InterPro" id="IPR022536">
    <property type="entry name" value="EspC"/>
</dbReference>
<evidence type="ECO:0000313" key="2">
    <source>
        <dbReference type="Proteomes" id="UP000655751"/>
    </source>
</evidence>
<dbReference type="Proteomes" id="UP000655751">
    <property type="component" value="Unassembled WGS sequence"/>
</dbReference>
<comment type="caution">
    <text evidence="1">The sequence shown here is derived from an EMBL/GenBank/DDBJ whole genome shotgun (WGS) entry which is preliminary data.</text>
</comment>